<proteinExistence type="predicted"/>
<dbReference type="InterPro" id="IPR000673">
    <property type="entry name" value="Sig_transdc_resp-reg_Me-estase"/>
</dbReference>
<dbReference type="PROSITE" id="PS50122">
    <property type="entry name" value="CHEB"/>
    <property type="match status" value="1"/>
</dbReference>
<dbReference type="EMBL" id="JAIOIV010000078">
    <property type="protein sequence ID" value="MBZ0156546.1"/>
    <property type="molecule type" value="Genomic_DNA"/>
</dbReference>
<sequence>MGGHDIIAIGASAGGVETLQRLVGSLPRDIPAAIFVVQHTSPESPGLFANILERSGPLKAKYPKNGEHFHPGTIYVAKADHHLLVKKDHVLVTRGPRENRMRPAIDPLFRSAAAAYGPKVVGVVLTGMLDDGTAGLFTVKRCGGVACVQDPDDAPYPEMPQSALENVQVDYRLPVSELGSLLDRLARTEASSDIPIPEDVVVEARIAEKAMSDINIIEKMGTKSPFGCPECGGGIWEIQNDPVQRYRCNTGHAFTARTLLASQNETIERALWAAVRSLEERANMLARLARDEKGRGRNSSSRDYGTEADEAKRNAQYIRELLLHIA</sequence>
<feature type="domain" description="CheB-type methylesterase" evidence="5">
    <location>
        <begin position="1"/>
        <end position="189"/>
    </location>
</feature>
<dbReference type="PANTHER" id="PTHR42872:SF6">
    <property type="entry name" value="PROTEIN-GLUTAMATE METHYLESTERASE_PROTEIN-GLUTAMINE GLUTAMINASE"/>
    <property type="match status" value="1"/>
</dbReference>
<feature type="active site" evidence="4">
    <location>
        <position position="131"/>
    </location>
</feature>
<organism evidence="6 7">
    <name type="scientific">Candidatus Nitrobium versatile</name>
    <dbReference type="NCBI Taxonomy" id="2884831"/>
    <lineage>
        <taxon>Bacteria</taxon>
        <taxon>Pseudomonadati</taxon>
        <taxon>Nitrospirota</taxon>
        <taxon>Nitrospiria</taxon>
        <taxon>Nitrospirales</taxon>
        <taxon>Nitrospiraceae</taxon>
        <taxon>Candidatus Nitrobium</taxon>
    </lineage>
</organism>
<dbReference type="EC" id="3.1.1.61" evidence="2"/>
<dbReference type="InterPro" id="IPR035909">
    <property type="entry name" value="CheB_C"/>
</dbReference>
<name>A0A953JF19_9BACT</name>
<dbReference type="Gene3D" id="3.40.50.180">
    <property type="entry name" value="Methylesterase CheB, C-terminal domain"/>
    <property type="match status" value="1"/>
</dbReference>
<feature type="active site" evidence="4">
    <location>
        <position position="12"/>
    </location>
</feature>
<dbReference type="GO" id="GO:0000156">
    <property type="term" value="F:phosphorelay response regulator activity"/>
    <property type="evidence" value="ECO:0007669"/>
    <property type="project" value="InterPro"/>
</dbReference>
<evidence type="ECO:0000313" key="7">
    <source>
        <dbReference type="Proteomes" id="UP000705867"/>
    </source>
</evidence>
<evidence type="ECO:0000256" key="1">
    <source>
        <dbReference type="ARBA" id="ARBA00022801"/>
    </source>
</evidence>
<evidence type="ECO:0000313" key="6">
    <source>
        <dbReference type="EMBL" id="MBZ0156546.1"/>
    </source>
</evidence>
<comment type="catalytic activity">
    <reaction evidence="3">
        <text>[protein]-L-glutamate 5-O-methyl ester + H2O = L-glutamyl-[protein] + methanol + H(+)</text>
        <dbReference type="Rhea" id="RHEA:23236"/>
        <dbReference type="Rhea" id="RHEA-COMP:10208"/>
        <dbReference type="Rhea" id="RHEA-COMP:10311"/>
        <dbReference type="ChEBI" id="CHEBI:15377"/>
        <dbReference type="ChEBI" id="CHEBI:15378"/>
        <dbReference type="ChEBI" id="CHEBI:17790"/>
        <dbReference type="ChEBI" id="CHEBI:29973"/>
        <dbReference type="ChEBI" id="CHEBI:82795"/>
        <dbReference type="EC" id="3.1.1.61"/>
    </reaction>
</comment>
<dbReference type="InterPro" id="IPR011247">
    <property type="entry name" value="Chemotax_prot-Glu_Me-esterase"/>
</dbReference>
<dbReference type="PIRSF" id="PIRSF036461">
    <property type="entry name" value="Chmtx_methlestr"/>
    <property type="match status" value="1"/>
</dbReference>
<dbReference type="SUPFAM" id="SSF52738">
    <property type="entry name" value="Methylesterase CheB, C-terminal domain"/>
    <property type="match status" value="1"/>
</dbReference>
<evidence type="ECO:0000259" key="5">
    <source>
        <dbReference type="PROSITE" id="PS50122"/>
    </source>
</evidence>
<dbReference type="CDD" id="cd16433">
    <property type="entry name" value="CheB"/>
    <property type="match status" value="1"/>
</dbReference>
<evidence type="ECO:0000256" key="2">
    <source>
        <dbReference type="ARBA" id="ARBA00039140"/>
    </source>
</evidence>
<keyword evidence="4" id="KW-0145">Chemotaxis</keyword>
<dbReference type="Pfam" id="PF01339">
    <property type="entry name" value="CheB_methylest"/>
    <property type="match status" value="1"/>
</dbReference>
<protein>
    <recommendedName>
        <fullName evidence="2">protein-glutamate methylesterase</fullName>
        <ecNumber evidence="2">3.1.1.61</ecNumber>
    </recommendedName>
</protein>
<dbReference type="Proteomes" id="UP000705867">
    <property type="component" value="Unassembled WGS sequence"/>
</dbReference>
<dbReference type="PANTHER" id="PTHR42872">
    <property type="entry name" value="PROTEIN-GLUTAMATE METHYLESTERASE/PROTEIN-GLUTAMINE GLUTAMINASE"/>
    <property type="match status" value="1"/>
</dbReference>
<gene>
    <name evidence="6" type="ORF">K8I29_10120</name>
</gene>
<reference evidence="6" key="1">
    <citation type="journal article" date="2021" name="bioRxiv">
        <title>Unraveling nitrogen, sulfur and carbon metabolic pathways and microbial community transcriptional responses to substrate deprivation and toxicity stresses in a bioreactor mimicking anoxic brackish coastal sediment conditions.</title>
        <authorList>
            <person name="Martins P.D."/>
            <person name="Echeveste M.J."/>
            <person name="Arshad A."/>
            <person name="Kurth J."/>
            <person name="Ouboter H."/>
            <person name="Jetten M.S.M."/>
            <person name="Welte C.U."/>
        </authorList>
    </citation>
    <scope>NUCLEOTIDE SEQUENCE</scope>
    <source>
        <strain evidence="6">MAG_39</strain>
    </source>
</reference>
<evidence type="ECO:0000256" key="3">
    <source>
        <dbReference type="ARBA" id="ARBA00048267"/>
    </source>
</evidence>
<accession>A0A953JF19</accession>
<dbReference type="GO" id="GO:0008984">
    <property type="term" value="F:protein-glutamate methylesterase activity"/>
    <property type="evidence" value="ECO:0007669"/>
    <property type="project" value="UniProtKB-EC"/>
</dbReference>
<feature type="active site" evidence="4">
    <location>
        <position position="39"/>
    </location>
</feature>
<dbReference type="GO" id="GO:0006935">
    <property type="term" value="P:chemotaxis"/>
    <property type="evidence" value="ECO:0007669"/>
    <property type="project" value="UniProtKB-UniRule"/>
</dbReference>
<dbReference type="GO" id="GO:0005737">
    <property type="term" value="C:cytoplasm"/>
    <property type="evidence" value="ECO:0007669"/>
    <property type="project" value="InterPro"/>
</dbReference>
<evidence type="ECO:0000256" key="4">
    <source>
        <dbReference type="PROSITE-ProRule" id="PRU00050"/>
    </source>
</evidence>
<dbReference type="AlphaFoldDB" id="A0A953JF19"/>
<keyword evidence="1 4" id="KW-0378">Hydrolase</keyword>
<reference evidence="6" key="2">
    <citation type="submission" date="2021-08" db="EMBL/GenBank/DDBJ databases">
        <authorList>
            <person name="Dalcin Martins P."/>
        </authorList>
    </citation>
    <scope>NUCLEOTIDE SEQUENCE</scope>
    <source>
        <strain evidence="6">MAG_39</strain>
    </source>
</reference>
<comment type="caution">
    <text evidence="6">The sequence shown here is derived from an EMBL/GenBank/DDBJ whole genome shotgun (WGS) entry which is preliminary data.</text>
</comment>